<dbReference type="GO" id="GO:0032259">
    <property type="term" value="P:methylation"/>
    <property type="evidence" value="ECO:0007669"/>
    <property type="project" value="UniProtKB-KW"/>
</dbReference>
<dbReference type="CDD" id="cd02440">
    <property type="entry name" value="AdoMet_MTases"/>
    <property type="match status" value="1"/>
</dbReference>
<dbReference type="Pfam" id="PF08241">
    <property type="entry name" value="Methyltransf_11"/>
    <property type="match status" value="1"/>
</dbReference>
<comment type="caution">
    <text evidence="2">The sequence shown here is derived from an EMBL/GenBank/DDBJ whole genome shotgun (WGS) entry which is preliminary data.</text>
</comment>
<dbReference type="Proteomes" id="UP000734823">
    <property type="component" value="Unassembled WGS sequence"/>
</dbReference>
<dbReference type="GO" id="GO:0008168">
    <property type="term" value="F:methyltransferase activity"/>
    <property type="evidence" value="ECO:0007669"/>
    <property type="project" value="UniProtKB-KW"/>
</dbReference>
<keyword evidence="3" id="KW-1185">Reference proteome</keyword>
<dbReference type="Gene3D" id="3.40.50.150">
    <property type="entry name" value="Vaccinia Virus protein VP39"/>
    <property type="match status" value="1"/>
</dbReference>
<proteinExistence type="predicted"/>
<dbReference type="RefSeq" id="WP_187218016.1">
    <property type="nucleotide sequence ID" value="NZ_JABVED010000001.1"/>
</dbReference>
<dbReference type="EMBL" id="JABVED010000001">
    <property type="protein sequence ID" value="MBC6445963.1"/>
    <property type="molecule type" value="Genomic_DNA"/>
</dbReference>
<organism evidence="2 3">
    <name type="scientific">Actinokineospora xionganensis</name>
    <dbReference type="NCBI Taxonomy" id="2684470"/>
    <lineage>
        <taxon>Bacteria</taxon>
        <taxon>Bacillati</taxon>
        <taxon>Actinomycetota</taxon>
        <taxon>Actinomycetes</taxon>
        <taxon>Pseudonocardiales</taxon>
        <taxon>Pseudonocardiaceae</taxon>
        <taxon>Actinokineospora</taxon>
    </lineage>
</organism>
<sequence>MTYLEPHGSGFMSKYHDRIAARVERKYFTEARTGLLGPIEGKVLEVGIGTGVNLPFLTSAKEIVGIEPDAGMRVHLDAKIPSAPAPVTVVDGVAERLPFGAGEFDAVVATLVLCEVTDLDQALAEIRRVLVPGGVLVFLEHVRDAGLRGLVQDLVTPLSKRVLLGCRPNRNTLDAMRDNGFTVSIAHWIPRPRPRPPANGPYFAGTATVESS</sequence>
<dbReference type="InterPro" id="IPR052356">
    <property type="entry name" value="Thiol_S-MT"/>
</dbReference>
<evidence type="ECO:0000313" key="2">
    <source>
        <dbReference type="EMBL" id="MBC6445963.1"/>
    </source>
</evidence>
<protein>
    <submittedName>
        <fullName evidence="2">Class I SAM-dependent methyltransferase</fullName>
    </submittedName>
</protein>
<dbReference type="PANTHER" id="PTHR45036">
    <property type="entry name" value="METHYLTRANSFERASE LIKE 7B"/>
    <property type="match status" value="1"/>
</dbReference>
<dbReference type="InterPro" id="IPR029063">
    <property type="entry name" value="SAM-dependent_MTases_sf"/>
</dbReference>
<evidence type="ECO:0000313" key="3">
    <source>
        <dbReference type="Proteomes" id="UP000734823"/>
    </source>
</evidence>
<dbReference type="PANTHER" id="PTHR45036:SF1">
    <property type="entry name" value="METHYLTRANSFERASE LIKE 7A"/>
    <property type="match status" value="1"/>
</dbReference>
<dbReference type="SUPFAM" id="SSF53335">
    <property type="entry name" value="S-adenosyl-L-methionine-dependent methyltransferases"/>
    <property type="match status" value="1"/>
</dbReference>
<keyword evidence="2" id="KW-0489">Methyltransferase</keyword>
<feature type="domain" description="Methyltransferase type 11" evidence="1">
    <location>
        <begin position="44"/>
        <end position="138"/>
    </location>
</feature>
<dbReference type="InterPro" id="IPR013216">
    <property type="entry name" value="Methyltransf_11"/>
</dbReference>
<reference evidence="2 3" key="1">
    <citation type="submission" date="2020-06" db="EMBL/GenBank/DDBJ databases">
        <title>Actinokineospora xiongansis sp. nov., isolated from soil of Baiyangdian.</title>
        <authorList>
            <person name="Zhang X."/>
        </authorList>
    </citation>
    <scope>NUCLEOTIDE SEQUENCE [LARGE SCALE GENOMIC DNA]</scope>
    <source>
        <strain evidence="2 3">HBU206404</strain>
    </source>
</reference>
<keyword evidence="2" id="KW-0808">Transferase</keyword>
<gene>
    <name evidence="2" type="ORF">GPZ80_02100</name>
</gene>
<accession>A0ABR7KZV3</accession>
<evidence type="ECO:0000259" key="1">
    <source>
        <dbReference type="Pfam" id="PF08241"/>
    </source>
</evidence>
<name>A0ABR7KZV3_9PSEU</name>